<dbReference type="Proteomes" id="UP001642405">
    <property type="component" value="Unassembled WGS sequence"/>
</dbReference>
<evidence type="ECO:0000313" key="1">
    <source>
        <dbReference type="EMBL" id="CAK7235549.1"/>
    </source>
</evidence>
<sequence>MITSACHCGRVRFAVPAPPPFRNECRCTVCYKYGANWGYYQKTDVAITIDGHATPATDPAFSSTTPLPGLAYYVRDVEAEKSLPPTPGKVPRGNLAFARCVHCGCMTHWVGIMPDYAGDPRQRIGINTRLMSEVDLEGVEQKTSAGPLK</sequence>
<keyword evidence="2" id="KW-1185">Reference proteome</keyword>
<gene>
    <name evidence="1" type="ORF">SCUCBS95973_009306</name>
</gene>
<accession>A0ABP0CTU7</accession>
<dbReference type="Gene3D" id="2.170.150.70">
    <property type="match status" value="1"/>
</dbReference>
<proteinExistence type="predicted"/>
<evidence type="ECO:0000313" key="2">
    <source>
        <dbReference type="Proteomes" id="UP001642405"/>
    </source>
</evidence>
<dbReference type="EMBL" id="CAWUHB010000100">
    <property type="protein sequence ID" value="CAK7235549.1"/>
    <property type="molecule type" value="Genomic_DNA"/>
</dbReference>
<protein>
    <recommendedName>
        <fullName evidence="3">CENP-V/GFA domain-containing protein</fullName>
    </recommendedName>
</protein>
<evidence type="ECO:0008006" key="3">
    <source>
        <dbReference type="Google" id="ProtNLM"/>
    </source>
</evidence>
<reference evidence="1 2" key="1">
    <citation type="submission" date="2024-01" db="EMBL/GenBank/DDBJ databases">
        <authorList>
            <person name="Allen C."/>
            <person name="Tagirdzhanova G."/>
        </authorList>
    </citation>
    <scope>NUCLEOTIDE SEQUENCE [LARGE SCALE GENOMIC DNA]</scope>
</reference>
<organism evidence="1 2">
    <name type="scientific">Sporothrix curviconia</name>
    <dbReference type="NCBI Taxonomy" id="1260050"/>
    <lineage>
        <taxon>Eukaryota</taxon>
        <taxon>Fungi</taxon>
        <taxon>Dikarya</taxon>
        <taxon>Ascomycota</taxon>
        <taxon>Pezizomycotina</taxon>
        <taxon>Sordariomycetes</taxon>
        <taxon>Sordariomycetidae</taxon>
        <taxon>Ophiostomatales</taxon>
        <taxon>Ophiostomataceae</taxon>
        <taxon>Sporothrix</taxon>
    </lineage>
</organism>
<dbReference type="SUPFAM" id="SSF51316">
    <property type="entry name" value="Mss4-like"/>
    <property type="match status" value="1"/>
</dbReference>
<name>A0ABP0CTU7_9PEZI</name>
<comment type="caution">
    <text evidence="1">The sequence shown here is derived from an EMBL/GenBank/DDBJ whole genome shotgun (WGS) entry which is preliminary data.</text>
</comment>
<dbReference type="InterPro" id="IPR011057">
    <property type="entry name" value="Mss4-like_sf"/>
</dbReference>